<dbReference type="AlphaFoldDB" id="A0AAW6T352"/>
<evidence type="ECO:0000256" key="14">
    <source>
        <dbReference type="SAM" id="Coils"/>
    </source>
</evidence>
<dbReference type="GO" id="GO:0005886">
    <property type="term" value="C:plasma membrane"/>
    <property type="evidence" value="ECO:0007669"/>
    <property type="project" value="UniProtKB-SubCell"/>
</dbReference>
<evidence type="ECO:0000313" key="18">
    <source>
        <dbReference type="EMBL" id="MDH5163709.1"/>
    </source>
</evidence>
<evidence type="ECO:0000256" key="7">
    <source>
        <dbReference type="ARBA" id="ARBA00022692"/>
    </source>
</evidence>
<keyword evidence="11 15" id="KW-1133">Transmembrane helix</keyword>
<protein>
    <recommendedName>
        <fullName evidence="3">histidine kinase</fullName>
        <ecNumber evidence="3">2.7.13.3</ecNumber>
    </recommendedName>
</protein>
<dbReference type="SUPFAM" id="SSF158472">
    <property type="entry name" value="HAMP domain-like"/>
    <property type="match status" value="1"/>
</dbReference>
<evidence type="ECO:0000256" key="5">
    <source>
        <dbReference type="ARBA" id="ARBA00022553"/>
    </source>
</evidence>
<keyword evidence="14" id="KW-0175">Coiled coil</keyword>
<dbReference type="CDD" id="cd06225">
    <property type="entry name" value="HAMP"/>
    <property type="match status" value="1"/>
</dbReference>
<comment type="catalytic activity">
    <reaction evidence="1">
        <text>ATP + protein L-histidine = ADP + protein N-phospho-L-histidine.</text>
        <dbReference type="EC" id="2.7.13.3"/>
    </reaction>
</comment>
<dbReference type="InterPro" id="IPR050640">
    <property type="entry name" value="Bact_2-comp_sensor_kinase"/>
</dbReference>
<evidence type="ECO:0000256" key="13">
    <source>
        <dbReference type="ARBA" id="ARBA00023136"/>
    </source>
</evidence>
<dbReference type="PROSITE" id="PS50109">
    <property type="entry name" value="HIS_KIN"/>
    <property type="match status" value="1"/>
</dbReference>
<keyword evidence="13 15" id="KW-0472">Membrane</keyword>
<evidence type="ECO:0000256" key="2">
    <source>
        <dbReference type="ARBA" id="ARBA00004651"/>
    </source>
</evidence>
<evidence type="ECO:0000256" key="10">
    <source>
        <dbReference type="ARBA" id="ARBA00022840"/>
    </source>
</evidence>
<feature type="coiled-coil region" evidence="14">
    <location>
        <begin position="73"/>
        <end position="100"/>
    </location>
</feature>
<dbReference type="InterPro" id="IPR005467">
    <property type="entry name" value="His_kinase_dom"/>
</dbReference>
<dbReference type="PANTHER" id="PTHR34220">
    <property type="entry name" value="SENSOR HISTIDINE KINASE YPDA"/>
    <property type="match status" value="1"/>
</dbReference>
<dbReference type="RefSeq" id="WP_280618373.1">
    <property type="nucleotide sequence ID" value="NZ_JAROYP010000017.1"/>
</dbReference>
<evidence type="ECO:0000313" key="19">
    <source>
        <dbReference type="Proteomes" id="UP001159179"/>
    </source>
</evidence>
<keyword evidence="6" id="KW-0808">Transferase</keyword>
<keyword evidence="4" id="KW-1003">Cell membrane</keyword>
<evidence type="ECO:0000256" key="12">
    <source>
        <dbReference type="ARBA" id="ARBA00023012"/>
    </source>
</evidence>
<name>A0AAW6T352_9BACI</name>
<evidence type="ECO:0000256" key="15">
    <source>
        <dbReference type="SAM" id="Phobius"/>
    </source>
</evidence>
<accession>A0AAW6T352</accession>
<evidence type="ECO:0000256" key="4">
    <source>
        <dbReference type="ARBA" id="ARBA00022475"/>
    </source>
</evidence>
<feature type="transmembrane region" description="Helical" evidence="15">
    <location>
        <begin position="6"/>
        <end position="27"/>
    </location>
</feature>
<evidence type="ECO:0000256" key="6">
    <source>
        <dbReference type="ARBA" id="ARBA00022679"/>
    </source>
</evidence>
<evidence type="ECO:0000259" key="16">
    <source>
        <dbReference type="PROSITE" id="PS50109"/>
    </source>
</evidence>
<dbReference type="Pfam" id="PF06580">
    <property type="entry name" value="His_kinase"/>
    <property type="match status" value="1"/>
</dbReference>
<dbReference type="InterPro" id="IPR036890">
    <property type="entry name" value="HATPase_C_sf"/>
</dbReference>
<keyword evidence="8" id="KW-0547">Nucleotide-binding</keyword>
<keyword evidence="12" id="KW-0902">Two-component regulatory system</keyword>
<dbReference type="PROSITE" id="PS50885">
    <property type="entry name" value="HAMP"/>
    <property type="match status" value="1"/>
</dbReference>
<comment type="caution">
    <text evidence="18">The sequence shown here is derived from an EMBL/GenBank/DDBJ whole genome shotgun (WGS) entry which is preliminary data.</text>
</comment>
<evidence type="ECO:0000256" key="3">
    <source>
        <dbReference type="ARBA" id="ARBA00012438"/>
    </source>
</evidence>
<evidence type="ECO:0000259" key="17">
    <source>
        <dbReference type="PROSITE" id="PS50885"/>
    </source>
</evidence>
<gene>
    <name evidence="18" type="ORF">P5X88_22480</name>
</gene>
<keyword evidence="7 15" id="KW-0812">Transmembrane</keyword>
<dbReference type="Pfam" id="PF00672">
    <property type="entry name" value="HAMP"/>
    <property type="match status" value="1"/>
</dbReference>
<dbReference type="SUPFAM" id="SSF55874">
    <property type="entry name" value="ATPase domain of HSP90 chaperone/DNA topoisomerase II/histidine kinase"/>
    <property type="match status" value="1"/>
</dbReference>
<keyword evidence="9 18" id="KW-0418">Kinase</keyword>
<keyword evidence="10" id="KW-0067">ATP-binding</keyword>
<reference evidence="18" key="1">
    <citation type="submission" date="2023-03" db="EMBL/GenBank/DDBJ databases">
        <title>Bacterial isolates from washroom surfaces on a university campus.</title>
        <authorList>
            <person name="Holman D.B."/>
            <person name="Gzyl K.E."/>
            <person name="Taheri A.E."/>
        </authorList>
    </citation>
    <scope>NUCLEOTIDE SEQUENCE</scope>
    <source>
        <strain evidence="18">RD03</strain>
    </source>
</reference>
<feature type="transmembrane region" description="Helical" evidence="15">
    <location>
        <begin position="174"/>
        <end position="197"/>
    </location>
</feature>
<dbReference type="EMBL" id="JAROYP010000017">
    <property type="protein sequence ID" value="MDH5163709.1"/>
    <property type="molecule type" value="Genomic_DNA"/>
</dbReference>
<dbReference type="Gene3D" id="6.10.340.10">
    <property type="match status" value="1"/>
</dbReference>
<evidence type="ECO:0000256" key="11">
    <source>
        <dbReference type="ARBA" id="ARBA00022989"/>
    </source>
</evidence>
<dbReference type="InterPro" id="IPR003660">
    <property type="entry name" value="HAMP_dom"/>
</dbReference>
<dbReference type="EC" id="2.7.13.3" evidence="3"/>
<sequence length="477" mass="55018">MIRIRTKLLIYFIILVVLVNGVAFFVYDSSEKIMKEYNRSFGRFLLLNEIAQQTNTVVEKMNAYIVKKDPMFQQEFITTSNELRKNKKKLQEEIETQSNFVTLGNYENMLESFLEDSYIAIHAFETGDINQYAAYFNEATNVANFIQETTMSLIDQELTNYQSFFKQLKKRNHYYRLSTIFLLGSLLIICGILAIYISRGITSPIARLSQAAREISAGRLTGRDIEVTSKDELKLLTETFNQMRRNIVGLVNEIKDKSELDTLLKEMELKSLQNQINPHFLFNTLNNISKMAYLEDAHETTRLIEAVSTLLRYNLENIDKPSTLKDEVNCVKEYFYIQQTRFGDRISFKTVIDERCMYANIPRLTLQPIVENAFIHGVESKEEGGRITLTIYQTKDQIVIEVADDGNGMEQSIISQLLKGETNEQRLTGKRATGHSTGIGVKNVMKRLQLFYQQKDVMDIESKLGEGTVFRLKLKKG</sequence>
<evidence type="ECO:0000256" key="8">
    <source>
        <dbReference type="ARBA" id="ARBA00022741"/>
    </source>
</evidence>
<keyword evidence="5" id="KW-0597">Phosphoprotein</keyword>
<dbReference type="InterPro" id="IPR003594">
    <property type="entry name" value="HATPase_dom"/>
</dbReference>
<dbReference type="SMART" id="SM00304">
    <property type="entry name" value="HAMP"/>
    <property type="match status" value="1"/>
</dbReference>
<dbReference type="InterPro" id="IPR010559">
    <property type="entry name" value="Sig_transdc_His_kin_internal"/>
</dbReference>
<feature type="domain" description="HAMP" evidence="17">
    <location>
        <begin position="199"/>
        <end position="252"/>
    </location>
</feature>
<organism evidence="18 19">
    <name type="scientific">Heyndrickxia oleronia</name>
    <dbReference type="NCBI Taxonomy" id="38875"/>
    <lineage>
        <taxon>Bacteria</taxon>
        <taxon>Bacillati</taxon>
        <taxon>Bacillota</taxon>
        <taxon>Bacilli</taxon>
        <taxon>Bacillales</taxon>
        <taxon>Bacillaceae</taxon>
        <taxon>Heyndrickxia</taxon>
    </lineage>
</organism>
<dbReference type="Proteomes" id="UP001159179">
    <property type="component" value="Unassembled WGS sequence"/>
</dbReference>
<dbReference type="Pfam" id="PF02518">
    <property type="entry name" value="HATPase_c"/>
    <property type="match status" value="1"/>
</dbReference>
<dbReference type="Gene3D" id="3.30.565.10">
    <property type="entry name" value="Histidine kinase-like ATPase, C-terminal domain"/>
    <property type="match status" value="1"/>
</dbReference>
<proteinExistence type="predicted"/>
<comment type="subcellular location">
    <subcellularLocation>
        <location evidence="2">Cell membrane</location>
        <topology evidence="2">Multi-pass membrane protein</topology>
    </subcellularLocation>
</comment>
<dbReference type="GO" id="GO:0000155">
    <property type="term" value="F:phosphorelay sensor kinase activity"/>
    <property type="evidence" value="ECO:0007669"/>
    <property type="project" value="InterPro"/>
</dbReference>
<dbReference type="PANTHER" id="PTHR34220:SF11">
    <property type="entry name" value="SENSOR PROTEIN KINASE HPTS"/>
    <property type="match status" value="1"/>
</dbReference>
<evidence type="ECO:0000256" key="9">
    <source>
        <dbReference type="ARBA" id="ARBA00022777"/>
    </source>
</evidence>
<feature type="domain" description="Histidine kinase" evidence="16">
    <location>
        <begin position="366"/>
        <end position="477"/>
    </location>
</feature>
<dbReference type="GO" id="GO:0005524">
    <property type="term" value="F:ATP binding"/>
    <property type="evidence" value="ECO:0007669"/>
    <property type="project" value="UniProtKB-KW"/>
</dbReference>
<evidence type="ECO:0000256" key="1">
    <source>
        <dbReference type="ARBA" id="ARBA00000085"/>
    </source>
</evidence>